<feature type="region of interest" description="Disordered" evidence="3">
    <location>
        <begin position="171"/>
        <end position="210"/>
    </location>
</feature>
<dbReference type="PANTHER" id="PTHR23113">
    <property type="entry name" value="GUANINE NUCLEOTIDE EXCHANGE FACTOR"/>
    <property type="match status" value="1"/>
</dbReference>
<dbReference type="GO" id="GO:0007265">
    <property type="term" value="P:Ras protein signal transduction"/>
    <property type="evidence" value="ECO:0007669"/>
    <property type="project" value="TreeGrafter"/>
</dbReference>
<proteinExistence type="predicted"/>
<gene>
    <name evidence="5" type="ORF">AYI70_g9120</name>
</gene>
<evidence type="ECO:0000256" key="1">
    <source>
        <dbReference type="ARBA" id="ARBA00022658"/>
    </source>
</evidence>
<evidence type="ECO:0000313" key="5">
    <source>
        <dbReference type="EMBL" id="OMJ12444.1"/>
    </source>
</evidence>
<dbReference type="GO" id="GO:0005085">
    <property type="term" value="F:guanyl-nucleotide exchange factor activity"/>
    <property type="evidence" value="ECO:0007669"/>
    <property type="project" value="UniProtKB-KW"/>
</dbReference>
<dbReference type="STRING" id="133412.A0A1R1XCT3"/>
<dbReference type="GO" id="GO:0005886">
    <property type="term" value="C:plasma membrane"/>
    <property type="evidence" value="ECO:0007669"/>
    <property type="project" value="TreeGrafter"/>
</dbReference>
<dbReference type="PROSITE" id="PS50009">
    <property type="entry name" value="RASGEF_CAT"/>
    <property type="match status" value="1"/>
</dbReference>
<evidence type="ECO:0000259" key="4">
    <source>
        <dbReference type="PROSITE" id="PS50009"/>
    </source>
</evidence>
<dbReference type="SMART" id="SM00147">
    <property type="entry name" value="RasGEF"/>
    <property type="match status" value="1"/>
</dbReference>
<protein>
    <submittedName>
        <fullName evidence="5">RAS guanyl-releasing protein 1</fullName>
    </submittedName>
</protein>
<dbReference type="InterPro" id="IPR001895">
    <property type="entry name" value="RASGEF_cat_dom"/>
</dbReference>
<feature type="domain" description="Ras-GEF" evidence="4">
    <location>
        <begin position="607"/>
        <end position="835"/>
    </location>
</feature>
<reference evidence="5 6" key="1">
    <citation type="submission" date="2017-01" db="EMBL/GenBank/DDBJ databases">
        <authorList>
            <person name="Mah S.A."/>
            <person name="Swanson W.J."/>
            <person name="Moy G.W."/>
            <person name="Vacquier V.D."/>
        </authorList>
    </citation>
    <scope>NUCLEOTIDE SEQUENCE [LARGE SCALE GENOMIC DNA]</scope>
    <source>
        <strain evidence="5 6">GSMNP</strain>
    </source>
</reference>
<sequence length="968" mass="108095">MLPNFSISTSESSKSLIFENAIVECAIFAIDIIDIDSLNSLTKFLDLNTSSKIFITFINDSLNKIIDDQLEDDPIIVKCNEIVDEIKSLPSDRISVCESGLRSFSSAFPKLLARMSKAVISSRESENELDLKVSAKSPKSVTSAPELVDLAKSVSLPSTLKEIAMSKRSTFSKSNDRKSRSSRYSLTKASPNCSSEIPPASTNKKKSKSYSKKNGESWLGYHLAGLWAGQSPIPPESLKCSDKVVLVSDLLYRFVHESVLDNEQDLEFIKIFLIVYQKFISFDELWKYLVKCKYYKQDFDSNKVARQEVINFVTKSSKVSYLQGYCASILDIFTVNLPGKFVERADYRKNKDPGFTKKANFESPDFAAAFNLTNNYQLTSMLAAFAGKNDSQNFNSLASIYSTTSTPKYDSMTLKSKSLSNVPTGTNVKQSTNFSNQYIKNFSQTQKTKQSIISSGYIPIYPGTDRPEYIHYKHFSKLITVLELVMFNYIEPRDLLNYLWNPKRHKRRTNSDIKTSNSKSFESKSLNSNPFFSSINTEATKNSTQLSDPSTSFVGQLDSENGAQINAVEKPFGDGKKFFLNFTNTNSQSQMAKTSNSGEPKSLNQDKDSSDEDSLSEDDLKIDNESEINSGSSKISDSEEVSTLLPSIDFTNFISEFVIKSILSLSTPNLRALMMEVFTKVAIEMELSKNLNSLGAVLAGLNSAAIGRLRKTRISFEQSRYSSRLSKLEESMGSKYMYQKYRVWCSEIYPHYIPFLPVLLGDLIHLNESSKDVIKIEKSLQPINHFQKAPVLPLLTNISLNKQPTLDLSKNSINIPKRLDKQNLVGINWQKFESMGRIVNIFSEIKDRNPLSSIAFTNGSVSLGTYASNSNSNTGQTYSSSSGINNRGSISGPKFMPFIQSQQQSNLFGGPNGSSTSLSGNYSLKSFFDEFGFPFVVSFLGQQLLSSDEQYDISLSLEPRAGSVSYLS</sequence>
<evidence type="ECO:0000256" key="2">
    <source>
        <dbReference type="PROSITE-ProRule" id="PRU00168"/>
    </source>
</evidence>
<evidence type="ECO:0000313" key="6">
    <source>
        <dbReference type="Proteomes" id="UP000187283"/>
    </source>
</evidence>
<dbReference type="Proteomes" id="UP000187283">
    <property type="component" value="Unassembled WGS sequence"/>
</dbReference>
<feature type="region of interest" description="Disordered" evidence="3">
    <location>
        <begin position="588"/>
        <end position="636"/>
    </location>
</feature>
<dbReference type="InterPro" id="IPR008937">
    <property type="entry name" value="Ras-like_GEF"/>
</dbReference>
<keyword evidence="6" id="KW-1185">Reference proteome</keyword>
<dbReference type="OrthoDB" id="546434at2759"/>
<dbReference type="Gene3D" id="1.10.840.10">
    <property type="entry name" value="Ras guanine-nucleotide exchange factors catalytic domain"/>
    <property type="match status" value="1"/>
</dbReference>
<dbReference type="InterPro" id="IPR023578">
    <property type="entry name" value="Ras_GEF_dom_sf"/>
</dbReference>
<feature type="compositionally biased region" description="Polar residues" evidence="3">
    <location>
        <begin position="512"/>
        <end position="525"/>
    </location>
</feature>
<comment type="caution">
    <text evidence="5">The sequence shown here is derived from an EMBL/GenBank/DDBJ whole genome shotgun (WGS) entry which is preliminary data.</text>
</comment>
<dbReference type="SUPFAM" id="SSF48366">
    <property type="entry name" value="Ras GEF"/>
    <property type="match status" value="2"/>
</dbReference>
<feature type="compositionally biased region" description="Polar residues" evidence="3">
    <location>
        <begin position="588"/>
        <end position="603"/>
    </location>
</feature>
<keyword evidence="1 2" id="KW-0344">Guanine-nucleotide releasing factor</keyword>
<organism evidence="5 6">
    <name type="scientific">Smittium culicis</name>
    <dbReference type="NCBI Taxonomy" id="133412"/>
    <lineage>
        <taxon>Eukaryota</taxon>
        <taxon>Fungi</taxon>
        <taxon>Fungi incertae sedis</taxon>
        <taxon>Zoopagomycota</taxon>
        <taxon>Kickxellomycotina</taxon>
        <taxon>Harpellomycetes</taxon>
        <taxon>Harpellales</taxon>
        <taxon>Legeriomycetaceae</taxon>
        <taxon>Smittium</taxon>
    </lineage>
</organism>
<name>A0A1R1XCT3_9FUNG</name>
<dbReference type="Pfam" id="PF00617">
    <property type="entry name" value="RasGEF"/>
    <property type="match status" value="1"/>
</dbReference>
<evidence type="ECO:0000256" key="3">
    <source>
        <dbReference type="SAM" id="MobiDB-lite"/>
    </source>
</evidence>
<dbReference type="EMBL" id="LSSN01003957">
    <property type="protein sequence ID" value="OMJ12444.1"/>
    <property type="molecule type" value="Genomic_DNA"/>
</dbReference>
<dbReference type="AlphaFoldDB" id="A0A1R1XCT3"/>
<dbReference type="PANTHER" id="PTHR23113:SF368">
    <property type="entry name" value="CELL DIVISION CONTROL PROTEIN 25"/>
    <property type="match status" value="1"/>
</dbReference>
<feature type="region of interest" description="Disordered" evidence="3">
    <location>
        <begin position="506"/>
        <end position="525"/>
    </location>
</feature>
<accession>A0A1R1XCT3</accession>
<dbReference type="InterPro" id="IPR036964">
    <property type="entry name" value="RASGEF_cat_dom_sf"/>
</dbReference>